<dbReference type="Gene3D" id="3.30.497.10">
    <property type="entry name" value="Antithrombin, subunit I, domain 2"/>
    <property type="match status" value="1"/>
</dbReference>
<evidence type="ECO:0000256" key="1">
    <source>
        <dbReference type="ARBA" id="ARBA00009500"/>
    </source>
</evidence>
<name>A0A8S0PYP3_OLEEU</name>
<keyword evidence="4" id="KW-1185">Reference proteome</keyword>
<dbReference type="Proteomes" id="UP000594638">
    <property type="component" value="Unassembled WGS sequence"/>
</dbReference>
<dbReference type="AlphaFoldDB" id="A0A8S0PYP3"/>
<dbReference type="InterPro" id="IPR023796">
    <property type="entry name" value="Serpin_dom"/>
</dbReference>
<accession>A0A8S0PYP3</accession>
<dbReference type="InterPro" id="IPR000215">
    <property type="entry name" value="Serpin_fam"/>
</dbReference>
<reference evidence="3 4" key="1">
    <citation type="submission" date="2019-12" db="EMBL/GenBank/DDBJ databases">
        <authorList>
            <person name="Alioto T."/>
            <person name="Alioto T."/>
            <person name="Gomez Garrido J."/>
        </authorList>
    </citation>
    <scope>NUCLEOTIDE SEQUENCE [LARGE SCALE GENOMIC DNA]</scope>
</reference>
<dbReference type="PANTHER" id="PTHR11461:SF211">
    <property type="entry name" value="GH10112P-RELATED"/>
    <property type="match status" value="1"/>
</dbReference>
<comment type="similarity">
    <text evidence="1">Belongs to the serpin family.</text>
</comment>
<evidence type="ECO:0000313" key="3">
    <source>
        <dbReference type="EMBL" id="CAA2957774.1"/>
    </source>
</evidence>
<proteinExistence type="inferred from homology"/>
<dbReference type="SUPFAM" id="SSF56574">
    <property type="entry name" value="Serpins"/>
    <property type="match status" value="1"/>
</dbReference>
<organism evidence="3 4">
    <name type="scientific">Olea europaea subsp. europaea</name>
    <dbReference type="NCBI Taxonomy" id="158383"/>
    <lineage>
        <taxon>Eukaryota</taxon>
        <taxon>Viridiplantae</taxon>
        <taxon>Streptophyta</taxon>
        <taxon>Embryophyta</taxon>
        <taxon>Tracheophyta</taxon>
        <taxon>Spermatophyta</taxon>
        <taxon>Magnoliopsida</taxon>
        <taxon>eudicotyledons</taxon>
        <taxon>Gunneridae</taxon>
        <taxon>Pentapetalae</taxon>
        <taxon>asterids</taxon>
        <taxon>lamiids</taxon>
        <taxon>Lamiales</taxon>
        <taxon>Oleaceae</taxon>
        <taxon>Oleeae</taxon>
        <taxon>Olea</taxon>
    </lineage>
</organism>
<dbReference type="PANTHER" id="PTHR11461">
    <property type="entry name" value="SERINE PROTEASE INHIBITOR, SERPIN"/>
    <property type="match status" value="1"/>
</dbReference>
<evidence type="ECO:0000259" key="2">
    <source>
        <dbReference type="Pfam" id="PF00079"/>
    </source>
</evidence>
<dbReference type="GO" id="GO:0005615">
    <property type="term" value="C:extracellular space"/>
    <property type="evidence" value="ECO:0007669"/>
    <property type="project" value="InterPro"/>
</dbReference>
<evidence type="ECO:0000313" key="4">
    <source>
        <dbReference type="Proteomes" id="UP000594638"/>
    </source>
</evidence>
<dbReference type="OrthoDB" id="910234at2759"/>
<protein>
    <submittedName>
        <fullName evidence="3">Serpin-ZX-like</fullName>
    </submittedName>
</protein>
<dbReference type="Pfam" id="PF00079">
    <property type="entry name" value="Serpin"/>
    <property type="match status" value="1"/>
</dbReference>
<feature type="domain" description="Serpin" evidence="2">
    <location>
        <begin position="1"/>
        <end position="115"/>
    </location>
</feature>
<sequence>MLGLIAAGSKGNMLDQLLSFLKSTGTEELNSLSSQLVTLVFADGGSLGGPRLSFANGVWIDRSLCLKPKFKEIVDNAYKAAARNVDCQTKAVEVTKEVNLWAEKETSGLIKEFFHLAQLMVLRGSLLQMRFILKDHGMRSLMLRKQ</sequence>
<dbReference type="InterPro" id="IPR042178">
    <property type="entry name" value="Serpin_sf_1"/>
</dbReference>
<dbReference type="EMBL" id="CACTIH010000238">
    <property type="protein sequence ID" value="CAA2957774.1"/>
    <property type="molecule type" value="Genomic_DNA"/>
</dbReference>
<dbReference type="Gramene" id="OE9A034100T1">
    <property type="protein sequence ID" value="OE9A034100C1"/>
    <property type="gene ID" value="OE9A034100"/>
</dbReference>
<dbReference type="GO" id="GO:0004867">
    <property type="term" value="F:serine-type endopeptidase inhibitor activity"/>
    <property type="evidence" value="ECO:0007669"/>
    <property type="project" value="InterPro"/>
</dbReference>
<comment type="caution">
    <text evidence="3">The sequence shown here is derived from an EMBL/GenBank/DDBJ whole genome shotgun (WGS) entry which is preliminary data.</text>
</comment>
<dbReference type="InterPro" id="IPR036186">
    <property type="entry name" value="Serpin_sf"/>
</dbReference>
<gene>
    <name evidence="3" type="ORF">OLEA9_A034100</name>
</gene>